<organism evidence="1 2">
    <name type="scientific">Polyplax serrata</name>
    <name type="common">Common mouse louse</name>
    <dbReference type="NCBI Taxonomy" id="468196"/>
    <lineage>
        <taxon>Eukaryota</taxon>
        <taxon>Metazoa</taxon>
        <taxon>Ecdysozoa</taxon>
        <taxon>Arthropoda</taxon>
        <taxon>Hexapoda</taxon>
        <taxon>Insecta</taxon>
        <taxon>Pterygota</taxon>
        <taxon>Neoptera</taxon>
        <taxon>Paraneoptera</taxon>
        <taxon>Psocodea</taxon>
        <taxon>Troctomorpha</taxon>
        <taxon>Phthiraptera</taxon>
        <taxon>Anoplura</taxon>
        <taxon>Polyplacidae</taxon>
        <taxon>Polyplax</taxon>
    </lineage>
</organism>
<dbReference type="EMBL" id="JAWJWE010000036">
    <property type="protein sequence ID" value="KAK6629365.1"/>
    <property type="molecule type" value="Genomic_DNA"/>
</dbReference>
<dbReference type="Proteomes" id="UP001372834">
    <property type="component" value="Unassembled WGS sequence"/>
</dbReference>
<evidence type="ECO:0000313" key="1">
    <source>
        <dbReference type="EMBL" id="KAK6629365.1"/>
    </source>
</evidence>
<evidence type="ECO:0000313" key="2">
    <source>
        <dbReference type="Proteomes" id="UP001372834"/>
    </source>
</evidence>
<comment type="caution">
    <text evidence="1">The sequence shown here is derived from an EMBL/GenBank/DDBJ whole genome shotgun (WGS) entry which is preliminary data.</text>
</comment>
<proteinExistence type="predicted"/>
<sequence length="92" mass="10390">MSDAYTPLQNSLSDIPFGVFLACYCEPQKAEKIEMIKRLRKQVVWLLVGISSGILKNEQHKSGYFAKGTLLNWVVRPTPGHCLMDIIPQDPD</sequence>
<reference evidence="1 2" key="1">
    <citation type="submission" date="2023-10" db="EMBL/GenBank/DDBJ databases">
        <title>Genomes of two closely related lineages of the louse Polyplax serrata with different host specificities.</title>
        <authorList>
            <person name="Martinu J."/>
            <person name="Tarabai H."/>
            <person name="Stefka J."/>
            <person name="Hypsa V."/>
        </authorList>
    </citation>
    <scope>NUCLEOTIDE SEQUENCE [LARGE SCALE GENOMIC DNA]</scope>
    <source>
        <strain evidence="1">HR10_N</strain>
    </source>
</reference>
<protein>
    <submittedName>
        <fullName evidence="1">Uncharacterized protein</fullName>
    </submittedName>
</protein>
<name>A0AAN8P307_POLSC</name>
<accession>A0AAN8P307</accession>
<gene>
    <name evidence="1" type="ORF">RUM43_003182</name>
</gene>
<dbReference type="AlphaFoldDB" id="A0AAN8P307"/>